<gene>
    <name evidence="2" type="ORF">AWC31_25740</name>
</gene>
<proteinExistence type="predicted"/>
<keyword evidence="1" id="KW-0472">Membrane</keyword>
<keyword evidence="1" id="KW-0812">Transmembrane</keyword>
<dbReference type="AlphaFoldDB" id="A0A1X2F8A1"/>
<sequence length="214" mass="24042">MNLLYSIPGMIISTSVSVIVAALLTYGGKWVRDRAVTRRERRQILDDQDLADRLPVDSTARKHLEAAIQERVIALSYRSAFSTASAAIWGAGLVMAALLALQILVIADSDVPNKMELVVRQSEIMLLMFVVIEAIFIATAVWDRNAITKRRATYFTTGEYPNIFDVERSAIRRALKRRVRGVVRAVRSFPPLRGFRSIDFGDVFRRSRTAPESS</sequence>
<organism evidence="2 3">
    <name type="scientific">Mycolicibacterium wolinskyi</name>
    <dbReference type="NCBI Taxonomy" id="59750"/>
    <lineage>
        <taxon>Bacteria</taxon>
        <taxon>Bacillati</taxon>
        <taxon>Actinomycetota</taxon>
        <taxon>Actinomycetes</taxon>
        <taxon>Mycobacteriales</taxon>
        <taxon>Mycobacteriaceae</taxon>
        <taxon>Mycolicibacterium</taxon>
    </lineage>
</organism>
<dbReference type="RefSeq" id="WP_085145032.1">
    <property type="nucleotide sequence ID" value="NZ_JACKUA010000026.1"/>
</dbReference>
<comment type="caution">
    <text evidence="2">The sequence shown here is derived from an EMBL/GenBank/DDBJ whole genome shotgun (WGS) entry which is preliminary data.</text>
</comment>
<accession>A0A1X2F8A1</accession>
<protein>
    <submittedName>
        <fullName evidence="2">Uncharacterized protein</fullName>
    </submittedName>
</protein>
<dbReference type="Proteomes" id="UP000193964">
    <property type="component" value="Unassembled WGS sequence"/>
</dbReference>
<feature type="transmembrane region" description="Helical" evidence="1">
    <location>
        <begin position="86"/>
        <end position="104"/>
    </location>
</feature>
<reference evidence="2 3" key="1">
    <citation type="submission" date="2016-01" db="EMBL/GenBank/DDBJ databases">
        <title>The new phylogeny of the genus Mycobacterium.</title>
        <authorList>
            <person name="Tarcisio F."/>
            <person name="Conor M."/>
            <person name="Antonella G."/>
            <person name="Elisabetta G."/>
            <person name="Giulia F.S."/>
            <person name="Sara T."/>
            <person name="Anna F."/>
            <person name="Clotilde B."/>
            <person name="Roberto B."/>
            <person name="Veronica D.S."/>
            <person name="Fabio R."/>
            <person name="Monica P."/>
            <person name="Olivier J."/>
            <person name="Enrico T."/>
            <person name="Nicola S."/>
        </authorList>
    </citation>
    <scope>NUCLEOTIDE SEQUENCE [LARGE SCALE GENOMIC DNA]</scope>
    <source>
        <strain evidence="2 3">ATCC 700010</strain>
    </source>
</reference>
<evidence type="ECO:0000256" key="1">
    <source>
        <dbReference type="SAM" id="Phobius"/>
    </source>
</evidence>
<evidence type="ECO:0000313" key="3">
    <source>
        <dbReference type="Proteomes" id="UP000193964"/>
    </source>
</evidence>
<dbReference type="EMBL" id="LQQA01000015">
    <property type="protein sequence ID" value="ORX14588.1"/>
    <property type="molecule type" value="Genomic_DNA"/>
</dbReference>
<feature type="transmembrane region" description="Helical" evidence="1">
    <location>
        <begin position="6"/>
        <end position="26"/>
    </location>
</feature>
<feature type="transmembrane region" description="Helical" evidence="1">
    <location>
        <begin position="124"/>
        <end position="142"/>
    </location>
</feature>
<keyword evidence="1" id="KW-1133">Transmembrane helix</keyword>
<name>A0A1X2F8A1_9MYCO</name>
<evidence type="ECO:0000313" key="2">
    <source>
        <dbReference type="EMBL" id="ORX14588.1"/>
    </source>
</evidence>